<feature type="region of interest" description="Disordered" evidence="1">
    <location>
        <begin position="1"/>
        <end position="24"/>
    </location>
</feature>
<gene>
    <name evidence="4" type="ORF">EV674_104126</name>
</gene>
<feature type="compositionally biased region" description="Low complexity" evidence="1">
    <location>
        <begin position="358"/>
        <end position="373"/>
    </location>
</feature>
<dbReference type="AlphaFoldDB" id="A0A4V6NQE1"/>
<feature type="transmembrane region" description="Helical" evidence="2">
    <location>
        <begin position="133"/>
        <end position="153"/>
    </location>
</feature>
<evidence type="ECO:0000313" key="5">
    <source>
        <dbReference type="Proteomes" id="UP000295182"/>
    </source>
</evidence>
<keyword evidence="2" id="KW-0472">Membrane</keyword>
<accession>A0A4V6NQE1</accession>
<feature type="transmembrane region" description="Helical" evidence="2">
    <location>
        <begin position="30"/>
        <end position="54"/>
    </location>
</feature>
<evidence type="ECO:0000313" key="4">
    <source>
        <dbReference type="EMBL" id="TCP19666.1"/>
    </source>
</evidence>
<dbReference type="PANTHER" id="PTHR34220">
    <property type="entry name" value="SENSOR HISTIDINE KINASE YPDA"/>
    <property type="match status" value="1"/>
</dbReference>
<dbReference type="Proteomes" id="UP000295182">
    <property type="component" value="Unassembled WGS sequence"/>
</dbReference>
<keyword evidence="4" id="KW-0418">Kinase</keyword>
<dbReference type="OrthoDB" id="2514702at2"/>
<feature type="domain" description="Signal transduction histidine kinase internal region" evidence="3">
    <location>
        <begin position="165"/>
        <end position="243"/>
    </location>
</feature>
<dbReference type="PANTHER" id="PTHR34220:SF7">
    <property type="entry name" value="SENSOR HISTIDINE KINASE YPDA"/>
    <property type="match status" value="1"/>
</dbReference>
<evidence type="ECO:0000256" key="2">
    <source>
        <dbReference type="SAM" id="Phobius"/>
    </source>
</evidence>
<dbReference type="RefSeq" id="WP_119012012.1">
    <property type="nucleotide sequence ID" value="NZ_QXNC01000002.1"/>
</dbReference>
<dbReference type="Gene3D" id="3.30.565.10">
    <property type="entry name" value="Histidine kinase-like ATPase, C-terminal domain"/>
    <property type="match status" value="1"/>
</dbReference>
<dbReference type="Pfam" id="PF06580">
    <property type="entry name" value="His_kinase"/>
    <property type="match status" value="1"/>
</dbReference>
<name>A0A4V6NQE1_9BURK</name>
<keyword evidence="4" id="KW-0808">Transferase</keyword>
<organism evidence="4 5">
    <name type="scientific">Simplicispira metamorpha</name>
    <dbReference type="NCBI Taxonomy" id="80881"/>
    <lineage>
        <taxon>Bacteria</taxon>
        <taxon>Pseudomonadati</taxon>
        <taxon>Pseudomonadota</taxon>
        <taxon>Betaproteobacteria</taxon>
        <taxon>Burkholderiales</taxon>
        <taxon>Comamonadaceae</taxon>
        <taxon>Simplicispira</taxon>
    </lineage>
</organism>
<dbReference type="InterPro" id="IPR050640">
    <property type="entry name" value="Bact_2-comp_sensor_kinase"/>
</dbReference>
<feature type="region of interest" description="Disordered" evidence="1">
    <location>
        <begin position="358"/>
        <end position="395"/>
    </location>
</feature>
<keyword evidence="2" id="KW-1133">Transmembrane helix</keyword>
<dbReference type="EMBL" id="SLXH01000004">
    <property type="protein sequence ID" value="TCP19666.1"/>
    <property type="molecule type" value="Genomic_DNA"/>
</dbReference>
<proteinExistence type="predicted"/>
<dbReference type="GO" id="GO:0000155">
    <property type="term" value="F:phosphorelay sensor kinase activity"/>
    <property type="evidence" value="ECO:0007669"/>
    <property type="project" value="InterPro"/>
</dbReference>
<dbReference type="InterPro" id="IPR036890">
    <property type="entry name" value="HATPase_C_sf"/>
</dbReference>
<evidence type="ECO:0000256" key="1">
    <source>
        <dbReference type="SAM" id="MobiDB-lite"/>
    </source>
</evidence>
<feature type="transmembrane region" description="Helical" evidence="2">
    <location>
        <begin position="103"/>
        <end position="127"/>
    </location>
</feature>
<dbReference type="InterPro" id="IPR010559">
    <property type="entry name" value="Sig_transdc_His_kin_internal"/>
</dbReference>
<feature type="transmembrane region" description="Helical" evidence="2">
    <location>
        <begin position="66"/>
        <end position="91"/>
    </location>
</feature>
<evidence type="ECO:0000259" key="3">
    <source>
        <dbReference type="Pfam" id="PF06580"/>
    </source>
</evidence>
<protein>
    <submittedName>
        <fullName evidence="4">Two-component system sensor histidine kinase AlgZ</fullName>
    </submittedName>
</protein>
<comment type="caution">
    <text evidence="4">The sequence shown here is derived from an EMBL/GenBank/DDBJ whole genome shotgun (WGS) entry which is preliminary data.</text>
</comment>
<sequence length="395" mass="41813">MQKPQILSTPPPPPDGNRPKAHRHPPAGRALVFDACHVGVVLRTVLFVETVLGVGAMYGTDTLVQWLAQLALLTGGALPATLAWLLAACSLKTLLQRRSTSGQLAAGVLLGTLAGLCACAMLTLVGMAVQPPWLASGASGALLAALLVVALVLRARGRTPAATTARLTELQSRIRPHFLFNTLNSAIALVREEPARAESLLEDLSDLFRHALIEQGEAVTLAQEIQLAQRYLAIEQVRFGDRLQVQWQLDARASQAQLPPLLLQPLVENAVKHGVEPSARGGKLRVQTELRGSRVVVRITNTLPTEKPGAAGSPSQGHGIALANVRARLALLHDMQCDFSAGVQEGLYQVRITLPAPRATTAPTTAPTTATTPSRLPGTAAPPAPRRRAAARPAP</sequence>
<feature type="compositionally biased region" description="Basic residues" evidence="1">
    <location>
        <begin position="385"/>
        <end position="395"/>
    </location>
</feature>
<reference evidence="4 5" key="1">
    <citation type="submission" date="2019-03" db="EMBL/GenBank/DDBJ databases">
        <title>Genomic Encyclopedia of Type Strains, Phase IV (KMG-IV): sequencing the most valuable type-strain genomes for metagenomic binning, comparative biology and taxonomic classification.</title>
        <authorList>
            <person name="Goeker M."/>
        </authorList>
    </citation>
    <scope>NUCLEOTIDE SEQUENCE [LARGE SCALE GENOMIC DNA]</scope>
    <source>
        <strain evidence="4 5">DSM 1837</strain>
    </source>
</reference>
<dbReference type="SUPFAM" id="SSF55874">
    <property type="entry name" value="ATPase domain of HSP90 chaperone/DNA topoisomerase II/histidine kinase"/>
    <property type="match status" value="1"/>
</dbReference>
<dbReference type="GO" id="GO:0016020">
    <property type="term" value="C:membrane"/>
    <property type="evidence" value="ECO:0007669"/>
    <property type="project" value="InterPro"/>
</dbReference>
<keyword evidence="2" id="KW-0812">Transmembrane</keyword>
<keyword evidence="5" id="KW-1185">Reference proteome</keyword>